<dbReference type="GO" id="GO:0071555">
    <property type="term" value="P:cell wall organization"/>
    <property type="evidence" value="ECO:0007669"/>
    <property type="project" value="UniProtKB-KW"/>
</dbReference>
<evidence type="ECO:0000313" key="8">
    <source>
        <dbReference type="EMBL" id="AGL00957.1"/>
    </source>
</evidence>
<reference evidence="8 9" key="1">
    <citation type="submission" date="2012-01" db="EMBL/GenBank/DDBJ databases">
        <title>Complete sequence of Desulfotomaculum gibsoniae DSM 7213.</title>
        <authorList>
            <consortium name="US DOE Joint Genome Institute"/>
            <person name="Lucas S."/>
            <person name="Han J."/>
            <person name="Lapidus A."/>
            <person name="Cheng J.-F."/>
            <person name="Goodwin L."/>
            <person name="Pitluck S."/>
            <person name="Peters L."/>
            <person name="Ovchinnikova G."/>
            <person name="Teshima H."/>
            <person name="Detter J.C."/>
            <person name="Han C."/>
            <person name="Tapia R."/>
            <person name="Land M."/>
            <person name="Hauser L."/>
            <person name="Kyrpides N."/>
            <person name="Ivanova N."/>
            <person name="Pagani I."/>
            <person name="Parshina S."/>
            <person name="Plugge C."/>
            <person name="Muyzer G."/>
            <person name="Kuever J."/>
            <person name="Ivanova A."/>
            <person name="Nazina T."/>
            <person name="Klenk H.-P."/>
            <person name="Brambilla E."/>
            <person name="Spring S."/>
            <person name="Stams A.F."/>
            <person name="Woyke T."/>
        </authorList>
    </citation>
    <scope>NUCLEOTIDE SEQUENCE [LARGE SCALE GENOMIC DNA]</scope>
    <source>
        <strain evidence="8 9">DSM 7213</strain>
    </source>
</reference>
<dbReference type="PROSITE" id="PS00924">
    <property type="entry name" value="ASP_GLU_RACEMASE_2"/>
    <property type="match status" value="1"/>
</dbReference>
<dbReference type="SUPFAM" id="SSF53681">
    <property type="entry name" value="Aspartate/glutamate racemase"/>
    <property type="match status" value="2"/>
</dbReference>
<dbReference type="NCBIfam" id="TIGR00067">
    <property type="entry name" value="glut_race"/>
    <property type="match status" value="1"/>
</dbReference>
<dbReference type="Pfam" id="PF01177">
    <property type="entry name" value="Asp_Glu_race"/>
    <property type="match status" value="1"/>
</dbReference>
<keyword evidence="4 7" id="KW-0573">Peptidoglycan synthesis</keyword>
<comment type="function">
    <text evidence="7">Provides the (R)-glutamate required for cell wall biosynthesis.</text>
</comment>
<dbReference type="Gene3D" id="3.40.50.1860">
    <property type="match status" value="2"/>
</dbReference>
<dbReference type="AlphaFoldDB" id="R4KH29"/>
<feature type="active site" description="Proton donor/acceptor" evidence="7">
    <location>
        <position position="74"/>
    </location>
</feature>
<evidence type="ECO:0000256" key="3">
    <source>
        <dbReference type="ARBA" id="ARBA00022960"/>
    </source>
</evidence>
<dbReference type="InterPro" id="IPR004391">
    <property type="entry name" value="Glu_race"/>
</dbReference>
<evidence type="ECO:0000313" key="9">
    <source>
        <dbReference type="Proteomes" id="UP000013520"/>
    </source>
</evidence>
<dbReference type="FunFam" id="3.40.50.1860:FF:000001">
    <property type="entry name" value="Glutamate racemase"/>
    <property type="match status" value="1"/>
</dbReference>
<dbReference type="PANTHER" id="PTHR21198:SF2">
    <property type="entry name" value="GLUTAMATE RACEMASE"/>
    <property type="match status" value="1"/>
</dbReference>
<dbReference type="GO" id="GO:0008881">
    <property type="term" value="F:glutamate racemase activity"/>
    <property type="evidence" value="ECO:0007669"/>
    <property type="project" value="UniProtKB-UniRule"/>
</dbReference>
<sequence>MPNPNPIGIFDSGVGGLSVLKEIRRLMPGEDLLYYADSAHCPYGIKPPENIRRRASKITQFLISTKAKLIVAACNTASIAGLDDLRQQFQIPIVGMEPAIKPAAEITRNGRVGVLATGVTINGERFNSLLTRFANGIEVINVPCPGLVEQVEMGQLDSPETAALLRKFLNPLMLSGVDTVVLGCTHYPFLRPLVESIMGPEVNVIDSGCAVAKRVYQVLQSKDLLADTDFRSGTETFYTSGNPDLVSQVIRHLWERPNLTVAYIKL</sequence>
<dbReference type="Proteomes" id="UP000013520">
    <property type="component" value="Chromosome"/>
</dbReference>
<feature type="binding site" evidence="7">
    <location>
        <begin position="43"/>
        <end position="44"/>
    </location>
    <ligand>
        <name>substrate</name>
    </ligand>
</feature>
<dbReference type="HOGENOM" id="CLU_052344_1_0_9"/>
<dbReference type="InterPro" id="IPR001920">
    <property type="entry name" value="Asp/Glu_race"/>
</dbReference>
<evidence type="ECO:0000256" key="4">
    <source>
        <dbReference type="ARBA" id="ARBA00022984"/>
    </source>
</evidence>
<feature type="binding site" evidence="7">
    <location>
        <begin position="11"/>
        <end position="12"/>
    </location>
    <ligand>
        <name>substrate</name>
    </ligand>
</feature>
<dbReference type="STRING" id="767817.Desgi_1461"/>
<accession>R4KH29</accession>
<dbReference type="OrthoDB" id="9801055at2"/>
<evidence type="ECO:0000256" key="2">
    <source>
        <dbReference type="ARBA" id="ARBA00013090"/>
    </source>
</evidence>
<dbReference type="GO" id="GO:0008360">
    <property type="term" value="P:regulation of cell shape"/>
    <property type="evidence" value="ECO:0007669"/>
    <property type="project" value="UniProtKB-KW"/>
</dbReference>
<proteinExistence type="inferred from homology"/>
<dbReference type="InterPro" id="IPR015942">
    <property type="entry name" value="Asp/Glu/hydantoin_racemase"/>
</dbReference>
<evidence type="ECO:0000256" key="1">
    <source>
        <dbReference type="ARBA" id="ARBA00001602"/>
    </source>
</evidence>
<dbReference type="UniPathway" id="UPA00219"/>
<dbReference type="EMBL" id="CP003273">
    <property type="protein sequence ID" value="AGL00957.1"/>
    <property type="molecule type" value="Genomic_DNA"/>
</dbReference>
<evidence type="ECO:0000256" key="5">
    <source>
        <dbReference type="ARBA" id="ARBA00023235"/>
    </source>
</evidence>
<evidence type="ECO:0000256" key="7">
    <source>
        <dbReference type="HAMAP-Rule" id="MF_00258"/>
    </source>
</evidence>
<keyword evidence="3 7" id="KW-0133">Cell shape</keyword>
<dbReference type="GO" id="GO:0009252">
    <property type="term" value="P:peptidoglycan biosynthetic process"/>
    <property type="evidence" value="ECO:0007669"/>
    <property type="project" value="UniProtKB-UniRule"/>
</dbReference>
<feature type="active site" description="Proton donor/acceptor" evidence="7">
    <location>
        <position position="184"/>
    </location>
</feature>
<organism evidence="8 9">
    <name type="scientific">Desulfoscipio gibsoniae DSM 7213</name>
    <dbReference type="NCBI Taxonomy" id="767817"/>
    <lineage>
        <taxon>Bacteria</taxon>
        <taxon>Bacillati</taxon>
        <taxon>Bacillota</taxon>
        <taxon>Clostridia</taxon>
        <taxon>Eubacteriales</taxon>
        <taxon>Desulfallaceae</taxon>
        <taxon>Desulfoscipio</taxon>
    </lineage>
</organism>
<comment type="catalytic activity">
    <reaction evidence="1 7">
        <text>L-glutamate = D-glutamate</text>
        <dbReference type="Rhea" id="RHEA:12813"/>
        <dbReference type="ChEBI" id="CHEBI:29985"/>
        <dbReference type="ChEBI" id="CHEBI:29986"/>
        <dbReference type="EC" id="5.1.1.3"/>
    </reaction>
</comment>
<dbReference type="HAMAP" id="MF_00258">
    <property type="entry name" value="Glu_racemase"/>
    <property type="match status" value="1"/>
</dbReference>
<feature type="binding site" evidence="7">
    <location>
        <begin position="75"/>
        <end position="76"/>
    </location>
    <ligand>
        <name>substrate</name>
    </ligand>
</feature>
<gene>
    <name evidence="7" type="primary">murI</name>
    <name evidence="8" type="ORF">Desgi_1461</name>
</gene>
<keyword evidence="9" id="KW-1185">Reference proteome</keyword>
<dbReference type="KEGG" id="dgi:Desgi_1461"/>
<dbReference type="EC" id="5.1.1.3" evidence="2 7"/>
<comment type="similarity">
    <text evidence="7">Belongs to the aspartate/glutamate racemases family.</text>
</comment>
<name>R4KH29_9FIRM</name>
<comment type="pathway">
    <text evidence="7">Cell wall biogenesis; peptidoglycan biosynthesis.</text>
</comment>
<feature type="binding site" evidence="7">
    <location>
        <begin position="185"/>
        <end position="186"/>
    </location>
    <ligand>
        <name>substrate</name>
    </ligand>
</feature>
<dbReference type="PANTHER" id="PTHR21198">
    <property type="entry name" value="GLUTAMATE RACEMASE"/>
    <property type="match status" value="1"/>
</dbReference>
<dbReference type="RefSeq" id="WP_006522747.1">
    <property type="nucleotide sequence ID" value="NC_021184.1"/>
</dbReference>
<keyword evidence="6 7" id="KW-0961">Cell wall biogenesis/degradation</keyword>
<evidence type="ECO:0000256" key="6">
    <source>
        <dbReference type="ARBA" id="ARBA00023316"/>
    </source>
</evidence>
<keyword evidence="5 7" id="KW-0413">Isomerase</keyword>
<dbReference type="eggNOG" id="COG0796">
    <property type="taxonomic scope" value="Bacteria"/>
</dbReference>
<dbReference type="InterPro" id="IPR033134">
    <property type="entry name" value="Asp/Glu_racemase_AS_2"/>
</dbReference>
<protein>
    <recommendedName>
        <fullName evidence="2 7">Glutamate racemase</fullName>
        <ecNumber evidence="2 7">5.1.1.3</ecNumber>
    </recommendedName>
</protein>